<accession>A0A1T4MNV7</accession>
<proteinExistence type="predicted"/>
<organism evidence="2 3">
    <name type="scientific">Treponema berlinense</name>
    <dbReference type="NCBI Taxonomy" id="225004"/>
    <lineage>
        <taxon>Bacteria</taxon>
        <taxon>Pseudomonadati</taxon>
        <taxon>Spirochaetota</taxon>
        <taxon>Spirochaetia</taxon>
        <taxon>Spirochaetales</taxon>
        <taxon>Treponemataceae</taxon>
        <taxon>Treponema</taxon>
    </lineage>
</organism>
<protein>
    <submittedName>
        <fullName evidence="2">Uncharacterized protein</fullName>
    </submittedName>
</protein>
<keyword evidence="1" id="KW-0812">Transmembrane</keyword>
<gene>
    <name evidence="2" type="ORF">SAMN02745152_00937</name>
</gene>
<dbReference type="STRING" id="225004.SAMN02745152_00937"/>
<dbReference type="AlphaFoldDB" id="A0A1T4MNV7"/>
<keyword evidence="1" id="KW-1133">Transmembrane helix</keyword>
<dbReference type="EMBL" id="FUXC01000004">
    <property type="protein sequence ID" value="SJZ68527.1"/>
    <property type="molecule type" value="Genomic_DNA"/>
</dbReference>
<keyword evidence="1" id="KW-0472">Membrane</keyword>
<dbReference type="Proteomes" id="UP000190395">
    <property type="component" value="Unassembled WGS sequence"/>
</dbReference>
<dbReference type="RefSeq" id="WP_078930686.1">
    <property type="nucleotide sequence ID" value="NZ_CAMCOW010000003.1"/>
</dbReference>
<evidence type="ECO:0000256" key="1">
    <source>
        <dbReference type="SAM" id="Phobius"/>
    </source>
</evidence>
<feature type="transmembrane region" description="Helical" evidence="1">
    <location>
        <begin position="162"/>
        <end position="182"/>
    </location>
</feature>
<evidence type="ECO:0000313" key="3">
    <source>
        <dbReference type="Proteomes" id="UP000190395"/>
    </source>
</evidence>
<dbReference type="GeneID" id="303367191"/>
<name>A0A1T4MNV7_9SPIR</name>
<dbReference type="OrthoDB" id="9926548at2"/>
<keyword evidence="3" id="KW-1185">Reference proteome</keyword>
<reference evidence="2 3" key="1">
    <citation type="submission" date="2017-02" db="EMBL/GenBank/DDBJ databases">
        <authorList>
            <person name="Peterson S.W."/>
        </authorList>
    </citation>
    <scope>NUCLEOTIDE SEQUENCE [LARGE SCALE GENOMIC DNA]</scope>
    <source>
        <strain evidence="2 3">ATCC BAA-909</strain>
    </source>
</reference>
<evidence type="ECO:0000313" key="2">
    <source>
        <dbReference type="EMBL" id="SJZ68527.1"/>
    </source>
</evidence>
<feature type="transmembrane region" description="Helical" evidence="1">
    <location>
        <begin position="104"/>
        <end position="124"/>
    </location>
</feature>
<feature type="transmembrane region" description="Helical" evidence="1">
    <location>
        <begin position="131"/>
        <end position="150"/>
    </location>
</feature>
<sequence length="199" mass="22697">MKFLNKYNYISFVLLFLVIVAQFVPFTNSAKLYSEVEDMGKTWAELPVGITGKDKSSWPPEIKYGEFKDWEKSVQEKYPLYGEKTISLFTYVWDPAGALYGSKVNAFIFAQVAFIAFLLATFLIKNFMAKAVFAFILGIAHIWAFVQMFVLKGTGDLSPYMVVPVFMAVIAVLAIAAGVYFIPEYFREKKHNEEIRKSL</sequence>